<evidence type="ECO:0000313" key="2">
    <source>
        <dbReference type="Proteomes" id="UP001064933"/>
    </source>
</evidence>
<accession>A0ABY6B1D5</accession>
<gene>
    <name evidence="1" type="ORF">N4261_19265</name>
</gene>
<dbReference type="EMBL" id="CP104562">
    <property type="protein sequence ID" value="UXH77135.1"/>
    <property type="molecule type" value="Genomic_DNA"/>
</dbReference>
<proteinExistence type="predicted"/>
<protein>
    <recommendedName>
        <fullName evidence="3">MerR family transcriptional regulator</fullName>
    </recommendedName>
</protein>
<evidence type="ECO:0000313" key="1">
    <source>
        <dbReference type="EMBL" id="UXH77135.1"/>
    </source>
</evidence>
<name>A0ABY6B1D5_9BURK</name>
<organism evidence="1 2">
    <name type="scientific">Roseateles amylovorans</name>
    <dbReference type="NCBI Taxonomy" id="2978473"/>
    <lineage>
        <taxon>Bacteria</taxon>
        <taxon>Pseudomonadati</taxon>
        <taxon>Pseudomonadota</taxon>
        <taxon>Betaproteobacteria</taxon>
        <taxon>Burkholderiales</taxon>
        <taxon>Sphaerotilaceae</taxon>
        <taxon>Roseateles</taxon>
    </lineage>
</organism>
<evidence type="ECO:0008006" key="3">
    <source>
        <dbReference type="Google" id="ProtNLM"/>
    </source>
</evidence>
<keyword evidence="2" id="KW-1185">Reference proteome</keyword>
<dbReference type="RefSeq" id="WP_261756879.1">
    <property type="nucleotide sequence ID" value="NZ_CP104562.2"/>
</dbReference>
<dbReference type="Proteomes" id="UP001064933">
    <property type="component" value="Chromosome"/>
</dbReference>
<reference evidence="1" key="1">
    <citation type="submission" date="2022-10" db="EMBL/GenBank/DDBJ databases">
        <title>Characterization and whole genome sequencing of a new Roseateles species, isolated from fresh water.</title>
        <authorList>
            <person name="Guliayeva D.Y."/>
            <person name="Akhremchuk A.E."/>
            <person name="Sikolenko M.A."/>
            <person name="Valentovich L.N."/>
            <person name="Sidarenka A.V."/>
        </authorList>
    </citation>
    <scope>NUCLEOTIDE SEQUENCE</scope>
    <source>
        <strain evidence="1">BIM B-1768</strain>
    </source>
</reference>
<sequence length="88" mass="9680">MKQAVHIAGIPPSLIETLIDEELLQPGAKMRFTFQDLVLLQSARQLMDAGLPTHRILNALSNVRKTVVPQAHLAALKFKSPSQRVLAS</sequence>